<evidence type="ECO:0000313" key="4">
    <source>
        <dbReference type="Proteomes" id="UP000481288"/>
    </source>
</evidence>
<feature type="compositionally biased region" description="Low complexity" evidence="1">
    <location>
        <begin position="520"/>
        <end position="575"/>
    </location>
</feature>
<name>A0A7D8YYA6_9HELO</name>
<feature type="region of interest" description="Disordered" evidence="1">
    <location>
        <begin position="46"/>
        <end position="199"/>
    </location>
</feature>
<dbReference type="OrthoDB" id="3557544at2759"/>
<feature type="region of interest" description="Disordered" evidence="1">
    <location>
        <begin position="443"/>
        <end position="467"/>
    </location>
</feature>
<feature type="region of interest" description="Disordered" evidence="1">
    <location>
        <begin position="520"/>
        <end position="591"/>
    </location>
</feature>
<comment type="caution">
    <text evidence="3">The sequence shown here is derived from an EMBL/GenBank/DDBJ whole genome shotgun (WGS) entry which is preliminary data.</text>
</comment>
<feature type="region of interest" description="Disordered" evidence="1">
    <location>
        <begin position="376"/>
        <end position="408"/>
    </location>
</feature>
<sequence>MAKNIAFLSLLALSNALVVKQDNFTNSSSVTSSSSSQSVTFPPFTLSNSSTSAFSRSSSRISGPLSSFSGTAPITKSSANTRAASSSSNSTTSVSRTSSASQTGPSNSGNSKSSKSFKLTGTTSTLSSTVTGSSKVSSTGKASSSSSLTWSSNSTTTALSSSGKVPSASSASIPGSGVLPFSTTSSRSSSDSSGSPTSTAPFTFSNTWSDEESTLSPASFTWFNVPTTTIPDAAETSEAVFLGGLFFALQSNRKWLTDDKLRSQYLDDVKKSKDETLALLDDLDVKPPDIPDCKNTKRKRSGPALSERQLRALLNDRSIISSIGNAISGAVDDVAKLLTCASDVVNNLVDSVNAKVPDLTEIENLTDTLAEIGKDLQEEEKNEPSSTKGSSARTSTTSSSSSSCSGSTAFPVCTQTISLSTSFLSGGTSSSTVATITQTSCSTSTVSGCSATGKTATTTVSGSTSSIPPGKTAVPYFLADESDADATSMALKIEAFQTILACMPSKFTLPIPTAGCKLASGSNGTTSASGSSVVSSTGSNTSTRSAVSGSSTGPSTVSSTGSKLSTSTRSSVSGSQNPPYLQPGHLQQVRHSQEVQLQHRLHLFIARTPAWKTEMDYEAQETPVRKASASQAAPQHLLPKVQHPQSV</sequence>
<gene>
    <name evidence="3" type="ORF">LCER1_G001653</name>
</gene>
<keyword evidence="2" id="KW-0732">Signal</keyword>
<protein>
    <submittedName>
        <fullName evidence="3">Uncharacterized protein</fullName>
    </submittedName>
</protein>
<feature type="compositionally biased region" description="Low complexity" evidence="1">
    <location>
        <begin position="77"/>
        <end position="199"/>
    </location>
</feature>
<evidence type="ECO:0000256" key="2">
    <source>
        <dbReference type="SAM" id="SignalP"/>
    </source>
</evidence>
<organism evidence="3 4">
    <name type="scientific">Lachnellula cervina</name>
    <dbReference type="NCBI Taxonomy" id="1316786"/>
    <lineage>
        <taxon>Eukaryota</taxon>
        <taxon>Fungi</taxon>
        <taxon>Dikarya</taxon>
        <taxon>Ascomycota</taxon>
        <taxon>Pezizomycotina</taxon>
        <taxon>Leotiomycetes</taxon>
        <taxon>Helotiales</taxon>
        <taxon>Lachnaceae</taxon>
        <taxon>Lachnellula</taxon>
    </lineage>
</organism>
<proteinExistence type="predicted"/>
<dbReference type="EMBL" id="QGMG01000023">
    <property type="protein sequence ID" value="TVY58845.1"/>
    <property type="molecule type" value="Genomic_DNA"/>
</dbReference>
<accession>A0A7D8YYA6</accession>
<feature type="chain" id="PRO_5028968320" evidence="2">
    <location>
        <begin position="17"/>
        <end position="647"/>
    </location>
</feature>
<feature type="compositionally biased region" description="Low complexity" evidence="1">
    <location>
        <begin position="443"/>
        <end position="466"/>
    </location>
</feature>
<dbReference type="Proteomes" id="UP000481288">
    <property type="component" value="Unassembled WGS sequence"/>
</dbReference>
<feature type="region of interest" description="Disordered" evidence="1">
    <location>
        <begin position="616"/>
        <end position="647"/>
    </location>
</feature>
<evidence type="ECO:0000313" key="3">
    <source>
        <dbReference type="EMBL" id="TVY58845.1"/>
    </source>
</evidence>
<keyword evidence="4" id="KW-1185">Reference proteome</keyword>
<evidence type="ECO:0000256" key="1">
    <source>
        <dbReference type="SAM" id="MobiDB-lite"/>
    </source>
</evidence>
<feature type="compositionally biased region" description="Low complexity" evidence="1">
    <location>
        <begin position="46"/>
        <end position="70"/>
    </location>
</feature>
<dbReference type="AlphaFoldDB" id="A0A7D8YYA6"/>
<feature type="compositionally biased region" description="Low complexity" evidence="1">
    <location>
        <begin position="385"/>
        <end position="408"/>
    </location>
</feature>
<feature type="signal peptide" evidence="2">
    <location>
        <begin position="1"/>
        <end position="16"/>
    </location>
</feature>
<reference evidence="3 4" key="1">
    <citation type="submission" date="2018-05" db="EMBL/GenBank/DDBJ databases">
        <title>Whole genome sequencing for identification of molecular markers to develop diagnostic detection tools for the regulated plant pathogen Lachnellula willkommii.</title>
        <authorList>
            <person name="Giroux E."/>
            <person name="Bilodeau G."/>
        </authorList>
    </citation>
    <scope>NUCLEOTIDE SEQUENCE [LARGE SCALE GENOMIC DNA]</scope>
    <source>
        <strain evidence="3 4">CBS 625.97</strain>
    </source>
</reference>